<organism evidence="2 3">
    <name type="scientific">Actinomyces phage Av-1</name>
    <dbReference type="NCBI Taxonomy" id="2880361"/>
    <lineage>
        <taxon>Viruses</taxon>
        <taxon>Duplodnaviria</taxon>
        <taxon>Heunggongvirae</taxon>
        <taxon>Uroviricota</taxon>
        <taxon>Caudoviricetes</taxon>
        <taxon>Dybvigvirus</taxon>
        <taxon>Dybvigvirus Av1</taxon>
    </lineage>
</organism>
<keyword evidence="3" id="KW-1185">Reference proteome</keyword>
<sequence length="85" mass="9126">MWENINGELIWIDKEMGWQESERYNSVGDDQVCSCGDVRRHGDRLSAGGVAVGVAGGMIAAKAVSKVGGALLWLAGILTLIMIFM</sequence>
<proteinExistence type="predicted"/>
<dbReference type="GeneID" id="5329888"/>
<evidence type="ECO:0000313" key="2">
    <source>
        <dbReference type="EMBL" id="ABR67667.1"/>
    </source>
</evidence>
<dbReference type="EMBL" id="DQ123818">
    <property type="protein sequence ID" value="ABR67667.1"/>
    <property type="molecule type" value="Genomic_DNA"/>
</dbReference>
<dbReference type="Proteomes" id="UP000001112">
    <property type="component" value="Segment"/>
</dbReference>
<keyword evidence="1" id="KW-0472">Membrane</keyword>
<reference evidence="2 3" key="1">
    <citation type="journal article" date="2006" name="Appl. Environ. Microbiol.">
        <title>Isolation and expression of the lysis genes of Actinomyces naeslundii phage Av-1.</title>
        <authorList>
            <person name="Delisle A.L."/>
            <person name="Barcak G.J."/>
            <person name="Guo M."/>
        </authorList>
    </citation>
    <scope>NUCLEOTIDE SEQUENCE</scope>
</reference>
<dbReference type="KEGG" id="vg:5329888"/>
<name>A6XAC8_9CAUD</name>
<accession>A6XAC8</accession>
<protein>
    <submittedName>
        <fullName evidence="2">Uncharacterized protein</fullName>
    </submittedName>
</protein>
<keyword evidence="1" id="KW-1133">Transmembrane helix</keyword>
<evidence type="ECO:0000313" key="3">
    <source>
        <dbReference type="Proteomes" id="UP000001112"/>
    </source>
</evidence>
<feature type="transmembrane region" description="Helical" evidence="1">
    <location>
        <begin position="67"/>
        <end position="84"/>
    </location>
</feature>
<evidence type="ECO:0000256" key="1">
    <source>
        <dbReference type="SAM" id="Phobius"/>
    </source>
</evidence>
<keyword evidence="1" id="KW-0812">Transmembrane</keyword>
<dbReference type="RefSeq" id="YP_001333655.1">
    <property type="nucleotide sequence ID" value="NC_009643.1"/>
</dbReference>